<keyword evidence="5 8" id="KW-1133">Transmembrane helix</keyword>
<dbReference type="PRINTS" id="PR01036">
    <property type="entry name" value="TCRTETB"/>
</dbReference>
<dbReference type="PANTHER" id="PTHR42718:SF47">
    <property type="entry name" value="METHYL VIOLOGEN RESISTANCE PROTEIN SMVA"/>
    <property type="match status" value="1"/>
</dbReference>
<keyword evidence="4 8" id="KW-0812">Transmembrane</keyword>
<evidence type="ECO:0000259" key="9">
    <source>
        <dbReference type="PROSITE" id="PS50850"/>
    </source>
</evidence>
<dbReference type="SUPFAM" id="SSF103473">
    <property type="entry name" value="MFS general substrate transporter"/>
    <property type="match status" value="1"/>
</dbReference>
<dbReference type="PANTHER" id="PTHR42718">
    <property type="entry name" value="MAJOR FACILITATOR SUPERFAMILY MULTIDRUG TRANSPORTER MFSC"/>
    <property type="match status" value="1"/>
</dbReference>
<feature type="transmembrane region" description="Helical" evidence="8">
    <location>
        <begin position="85"/>
        <end position="103"/>
    </location>
</feature>
<comment type="caution">
    <text evidence="10">The sequence shown here is derived from an EMBL/GenBank/DDBJ whole genome shotgun (WGS) entry which is preliminary data.</text>
</comment>
<feature type="region of interest" description="Disordered" evidence="7">
    <location>
        <begin position="536"/>
        <end position="562"/>
    </location>
</feature>
<evidence type="ECO:0000256" key="7">
    <source>
        <dbReference type="SAM" id="MobiDB-lite"/>
    </source>
</evidence>
<dbReference type="EMBL" id="JAGSHT010000021">
    <property type="protein sequence ID" value="MBZ2198708.1"/>
    <property type="molecule type" value="Genomic_DNA"/>
</dbReference>
<evidence type="ECO:0000256" key="8">
    <source>
        <dbReference type="SAM" id="Phobius"/>
    </source>
</evidence>
<feature type="transmembrane region" description="Helical" evidence="8">
    <location>
        <begin position="235"/>
        <end position="255"/>
    </location>
</feature>
<organism evidence="10 11">
    <name type="scientific">Occultella gossypii</name>
    <dbReference type="NCBI Taxonomy" id="2800820"/>
    <lineage>
        <taxon>Bacteria</taxon>
        <taxon>Bacillati</taxon>
        <taxon>Actinomycetota</taxon>
        <taxon>Actinomycetes</taxon>
        <taxon>Micrococcales</taxon>
        <taxon>Ruaniaceae</taxon>
        <taxon>Occultella</taxon>
    </lineage>
</organism>
<feature type="transmembrane region" description="Helical" evidence="8">
    <location>
        <begin position="261"/>
        <end position="281"/>
    </location>
</feature>
<feature type="transmembrane region" description="Helical" evidence="8">
    <location>
        <begin position="301"/>
        <end position="327"/>
    </location>
</feature>
<evidence type="ECO:0000256" key="3">
    <source>
        <dbReference type="ARBA" id="ARBA00022475"/>
    </source>
</evidence>
<dbReference type="Pfam" id="PF07690">
    <property type="entry name" value="MFS_1"/>
    <property type="match status" value="1"/>
</dbReference>
<sequence length="562" mass="57435">MITLYRGLNRPDGTVIGDCPTTCQEYPVSTPLAASSHAVSPSTRRRWLALVALMLPVLLVSIDNTVLSFAVPALSRDLQPTATQLLWIVDIYPLVLAGLLVTMGTLGDRLGRRRLLLIGATGFGVVSVWAAFSADASHLIAARAAMGVFGATLMPATLALLRNVFTDDGERRFAIAVWAAGFSGGAALGPIVGGWLLEHFWWGSVFLLNVPVLVVFLIAAPFLVPESRGDRTGRFDVLSVTLSILATVPVVYGVKTFAHDGFVVGAVAPLLVAVIAGTWFVRRQLRRPEPLLDVRLFQRPVFAASVVANLVAALAIAGLLFLLAQYLQLVLGLSPMVAGLWLLPGLVATVTCGLIAAAVAERAPLHVLVPLGIAVSGGGYLLGTTLTGDSGIGVLVAIFVLVGAGAGFTETLTNDAILAAVPPARAGAASSISETAYELGSAFGVAILGSLASATYRAQVEIPAVLPAAERAAAGETLGGAVEVAAGAADPAVGGALLESAKTAFAEGMAATAVAGVVAMALTAVGVGLALRRADGDHGAGGPRSADAAGRQPEPSVPSRTH</sequence>
<evidence type="ECO:0000256" key="2">
    <source>
        <dbReference type="ARBA" id="ARBA00022448"/>
    </source>
</evidence>
<dbReference type="InterPro" id="IPR011701">
    <property type="entry name" value="MFS"/>
</dbReference>
<feature type="transmembrane region" description="Helical" evidence="8">
    <location>
        <begin position="339"/>
        <end position="360"/>
    </location>
</feature>
<dbReference type="CDD" id="cd17321">
    <property type="entry name" value="MFS_MMR_MDR_like"/>
    <property type="match status" value="1"/>
</dbReference>
<feature type="transmembrane region" description="Helical" evidence="8">
    <location>
        <begin position="392"/>
        <end position="409"/>
    </location>
</feature>
<feature type="transmembrane region" description="Helical" evidence="8">
    <location>
        <begin position="47"/>
        <end position="73"/>
    </location>
</feature>
<dbReference type="InterPro" id="IPR036259">
    <property type="entry name" value="MFS_trans_sf"/>
</dbReference>
<feature type="transmembrane region" description="Helical" evidence="8">
    <location>
        <begin position="367"/>
        <end position="386"/>
    </location>
</feature>
<proteinExistence type="predicted"/>
<feature type="domain" description="Major facilitator superfamily (MFS) profile" evidence="9">
    <location>
        <begin position="49"/>
        <end position="533"/>
    </location>
</feature>
<keyword evidence="6 8" id="KW-0472">Membrane</keyword>
<keyword evidence="3" id="KW-1003">Cell membrane</keyword>
<feature type="transmembrane region" description="Helical" evidence="8">
    <location>
        <begin position="115"/>
        <end position="134"/>
    </location>
</feature>
<gene>
    <name evidence="10" type="ORF">KCQ71_21350</name>
</gene>
<evidence type="ECO:0000256" key="1">
    <source>
        <dbReference type="ARBA" id="ARBA00004651"/>
    </source>
</evidence>
<comment type="subcellular location">
    <subcellularLocation>
        <location evidence="1">Cell membrane</location>
        <topology evidence="1">Multi-pass membrane protein</topology>
    </subcellularLocation>
</comment>
<evidence type="ECO:0000256" key="5">
    <source>
        <dbReference type="ARBA" id="ARBA00022989"/>
    </source>
</evidence>
<protein>
    <submittedName>
        <fullName evidence="10">MFS transporter</fullName>
    </submittedName>
</protein>
<keyword evidence="2" id="KW-0813">Transport</keyword>
<feature type="transmembrane region" description="Helical" evidence="8">
    <location>
        <begin position="201"/>
        <end position="223"/>
    </location>
</feature>
<evidence type="ECO:0000313" key="11">
    <source>
        <dbReference type="Proteomes" id="UP000826651"/>
    </source>
</evidence>
<evidence type="ECO:0000313" key="10">
    <source>
        <dbReference type="EMBL" id="MBZ2198708.1"/>
    </source>
</evidence>
<keyword evidence="11" id="KW-1185">Reference proteome</keyword>
<dbReference type="Gene3D" id="1.20.1250.20">
    <property type="entry name" value="MFS general substrate transporter like domains"/>
    <property type="match status" value="1"/>
</dbReference>
<dbReference type="Proteomes" id="UP000826651">
    <property type="component" value="Unassembled WGS sequence"/>
</dbReference>
<feature type="transmembrane region" description="Helical" evidence="8">
    <location>
        <begin position="140"/>
        <end position="161"/>
    </location>
</feature>
<evidence type="ECO:0000256" key="6">
    <source>
        <dbReference type="ARBA" id="ARBA00023136"/>
    </source>
</evidence>
<feature type="transmembrane region" description="Helical" evidence="8">
    <location>
        <begin position="510"/>
        <end position="531"/>
    </location>
</feature>
<reference evidence="10 11" key="1">
    <citation type="submission" date="2021-04" db="EMBL/GenBank/DDBJ databases">
        <title>Ruania sp. nov., isolated from sandy soil of mangrove forest.</title>
        <authorList>
            <person name="Ge X."/>
            <person name="Huang R."/>
            <person name="Liu W."/>
        </authorList>
    </citation>
    <scope>NUCLEOTIDE SEQUENCE [LARGE SCALE GENOMIC DNA]</scope>
    <source>
        <strain evidence="10 11">N2-46</strain>
    </source>
</reference>
<evidence type="ECO:0000256" key="4">
    <source>
        <dbReference type="ARBA" id="ARBA00022692"/>
    </source>
</evidence>
<dbReference type="InterPro" id="IPR020846">
    <property type="entry name" value="MFS_dom"/>
</dbReference>
<feature type="transmembrane region" description="Helical" evidence="8">
    <location>
        <begin position="173"/>
        <end position="195"/>
    </location>
</feature>
<dbReference type="PROSITE" id="PS50850">
    <property type="entry name" value="MFS"/>
    <property type="match status" value="1"/>
</dbReference>
<accession>A0ABS7SEC7</accession>
<name>A0ABS7SEC7_9MICO</name>